<protein>
    <submittedName>
        <fullName evidence="4">Apoptosis facilitator Bcl-2-like protein 14</fullName>
    </submittedName>
</protein>
<keyword evidence="1" id="KW-0053">Apoptosis</keyword>
<organism evidence="3 4">
    <name type="scientific">Gymnodraco acuticeps</name>
    <name type="common">Antarctic dragonfish</name>
    <dbReference type="NCBI Taxonomy" id="8218"/>
    <lineage>
        <taxon>Eukaryota</taxon>
        <taxon>Metazoa</taxon>
        <taxon>Chordata</taxon>
        <taxon>Craniata</taxon>
        <taxon>Vertebrata</taxon>
        <taxon>Euteleostomi</taxon>
        <taxon>Actinopterygii</taxon>
        <taxon>Neopterygii</taxon>
        <taxon>Teleostei</taxon>
        <taxon>Neoteleostei</taxon>
        <taxon>Acanthomorphata</taxon>
        <taxon>Eupercaria</taxon>
        <taxon>Perciformes</taxon>
        <taxon>Notothenioidei</taxon>
        <taxon>Bathydraconidae</taxon>
        <taxon>Gymnodraco</taxon>
    </lineage>
</organism>
<reference evidence="4" key="1">
    <citation type="submission" date="2025-08" db="UniProtKB">
        <authorList>
            <consortium name="RefSeq"/>
        </authorList>
    </citation>
    <scope>IDENTIFICATION</scope>
</reference>
<feature type="region of interest" description="Disordered" evidence="2">
    <location>
        <begin position="50"/>
        <end position="88"/>
    </location>
</feature>
<keyword evidence="3" id="KW-1185">Reference proteome</keyword>
<dbReference type="PANTHER" id="PTHR14965:SF1">
    <property type="entry name" value="APOPTOSIS FACILITATOR BCL-2-LIKE PROTEIN 14"/>
    <property type="match status" value="1"/>
</dbReference>
<dbReference type="AlphaFoldDB" id="A0A6P8V822"/>
<gene>
    <name evidence="4" type="primary">LOC117552428</name>
</gene>
<dbReference type="RefSeq" id="XP_034081730.1">
    <property type="nucleotide sequence ID" value="XM_034225839.1"/>
</dbReference>
<dbReference type="Proteomes" id="UP000515161">
    <property type="component" value="Unplaced"/>
</dbReference>
<evidence type="ECO:0000256" key="2">
    <source>
        <dbReference type="SAM" id="MobiDB-lite"/>
    </source>
</evidence>
<dbReference type="PANTHER" id="PTHR14965">
    <property type="entry name" value="SI:CH73-248E21.1"/>
    <property type="match status" value="1"/>
</dbReference>
<feature type="compositionally biased region" description="Polar residues" evidence="2">
    <location>
        <begin position="53"/>
        <end position="65"/>
    </location>
</feature>
<sequence>MANGHVKIHDVFNNHTGLNSSINCDATSDSDDMEDSVELRILRAYFNKRQPKRTSSAQHRQTLVTGGTDDNKLSPQSEIQEKKKKKKKRRNLFPKLLSCIRSGKRERKEPYNTRPDDGAEFRSLDPREVVMFDLVEKEEDDLKDVEVASRLTDIADEIPFLLPDIETDAAEDENVERIIGLLLRESGDRLDERELKGSGLSLELFSDYNFFRKLMQTLLMRMGLRSPDPDSPGPKASPKTQIAVTCEATTRLSALHTLPTNRLLGHGARYLQQYYSSWAQQQGGYEEAFHTDDEEDIE</sequence>
<proteinExistence type="predicted"/>
<evidence type="ECO:0000256" key="1">
    <source>
        <dbReference type="ARBA" id="ARBA00022703"/>
    </source>
</evidence>
<dbReference type="InParanoid" id="A0A6P8V822"/>
<dbReference type="GeneID" id="117552428"/>
<evidence type="ECO:0000313" key="4">
    <source>
        <dbReference type="RefSeq" id="XP_034081730.1"/>
    </source>
</evidence>
<evidence type="ECO:0000313" key="3">
    <source>
        <dbReference type="Proteomes" id="UP000515161"/>
    </source>
</evidence>
<name>A0A6P8V822_GYMAC</name>
<dbReference type="GO" id="GO:0006915">
    <property type="term" value="P:apoptotic process"/>
    <property type="evidence" value="ECO:0007669"/>
    <property type="project" value="UniProtKB-KW"/>
</dbReference>
<dbReference type="GO" id="GO:2001236">
    <property type="term" value="P:regulation of extrinsic apoptotic signaling pathway"/>
    <property type="evidence" value="ECO:0007669"/>
    <property type="project" value="TreeGrafter"/>
</dbReference>
<accession>A0A6P8V822</accession>
<dbReference type="KEGG" id="gacu:117552428"/>
<dbReference type="OrthoDB" id="9948726at2759"/>